<name>A0A1Y1S1U0_9SPIO</name>
<dbReference type="Pfam" id="PF07690">
    <property type="entry name" value="MFS_1"/>
    <property type="match status" value="1"/>
</dbReference>
<evidence type="ECO:0000256" key="5">
    <source>
        <dbReference type="ARBA" id="ARBA00022989"/>
    </source>
</evidence>
<evidence type="ECO:0000256" key="2">
    <source>
        <dbReference type="ARBA" id="ARBA00022448"/>
    </source>
</evidence>
<feature type="transmembrane region" description="Helical" evidence="8">
    <location>
        <begin position="290"/>
        <end position="313"/>
    </location>
</feature>
<proteinExistence type="predicted"/>
<feature type="transmembrane region" description="Helical" evidence="8">
    <location>
        <begin position="465"/>
        <end position="482"/>
    </location>
</feature>
<evidence type="ECO:0000259" key="9">
    <source>
        <dbReference type="PROSITE" id="PS50850"/>
    </source>
</evidence>
<reference evidence="10 11" key="1">
    <citation type="submission" date="2017-03" db="EMBL/GenBank/DDBJ databases">
        <title>Draft Genome sequence of Marispirochaeta sp. strain JC444.</title>
        <authorList>
            <person name="Shivani Y."/>
            <person name="Subhash Y."/>
            <person name="Sasikala C."/>
            <person name="Ramana C."/>
        </authorList>
    </citation>
    <scope>NUCLEOTIDE SEQUENCE [LARGE SCALE GENOMIC DNA]</scope>
    <source>
        <strain evidence="10 11">JC444</strain>
    </source>
</reference>
<keyword evidence="11" id="KW-1185">Reference proteome</keyword>
<dbReference type="PROSITE" id="PS50850">
    <property type="entry name" value="MFS"/>
    <property type="match status" value="1"/>
</dbReference>
<dbReference type="InterPro" id="IPR050171">
    <property type="entry name" value="MFS_Transporters"/>
</dbReference>
<evidence type="ECO:0000256" key="1">
    <source>
        <dbReference type="ARBA" id="ARBA00004651"/>
    </source>
</evidence>
<feature type="transmembrane region" description="Helical" evidence="8">
    <location>
        <begin position="441"/>
        <end position="459"/>
    </location>
</feature>
<keyword evidence="3" id="KW-1003">Cell membrane</keyword>
<keyword evidence="2" id="KW-0813">Transport</keyword>
<dbReference type="InterPro" id="IPR036259">
    <property type="entry name" value="MFS_trans_sf"/>
</dbReference>
<feature type="transmembrane region" description="Helical" evidence="8">
    <location>
        <begin position="167"/>
        <end position="191"/>
    </location>
</feature>
<protein>
    <recommendedName>
        <fullName evidence="9">Major facilitator superfamily (MFS) profile domain-containing protein</fullName>
    </recommendedName>
</protein>
<keyword evidence="5 8" id="KW-1133">Transmembrane helix</keyword>
<feature type="transmembrane region" description="Helical" evidence="8">
    <location>
        <begin position="412"/>
        <end position="434"/>
    </location>
</feature>
<feature type="domain" description="Major facilitator superfamily (MFS) profile" evidence="9">
    <location>
        <begin position="166"/>
        <end position="555"/>
    </location>
</feature>
<dbReference type="STRING" id="1963862.B4O97_01775"/>
<evidence type="ECO:0000313" key="10">
    <source>
        <dbReference type="EMBL" id="ORC37755.1"/>
    </source>
</evidence>
<dbReference type="AlphaFoldDB" id="A0A1Y1S1U0"/>
<feature type="transmembrane region" description="Helical" evidence="8">
    <location>
        <begin position="503"/>
        <end position="520"/>
    </location>
</feature>
<organism evidence="10 11">
    <name type="scientific">Marispirochaeta aestuarii</name>
    <dbReference type="NCBI Taxonomy" id="1963862"/>
    <lineage>
        <taxon>Bacteria</taxon>
        <taxon>Pseudomonadati</taxon>
        <taxon>Spirochaetota</taxon>
        <taxon>Spirochaetia</taxon>
        <taxon>Spirochaetales</taxon>
        <taxon>Spirochaetaceae</taxon>
        <taxon>Marispirochaeta</taxon>
    </lineage>
</organism>
<dbReference type="SUPFAM" id="SSF103473">
    <property type="entry name" value="MFS general substrate transporter"/>
    <property type="match status" value="1"/>
</dbReference>
<sequence>MPAGMRPSEEGASEPYFPPRPLKRRWLFRERLRLFRGEHGTPSRDAVQADRPPAGRVQGSPGVSLVSARMCRVNRPGICHAQRLPENGRGRQGRCRVPSPGENRGSSCFKMSGPVKNRKYLFITAWNFWNKAPHTGYSPVIMKPVPEFKKNILSRAATPYRDLPASVYALFTATVVNGTGIFVFPFLALILTRRFGLSPKETGDILFLTTIAYVPGNLIGGKMTDLFGRKRVMMISQFLSALMFVPCGFLSDPYMIAGFVIASVFFDGITDPARQAMSMDVTRPENRQTAFSLIYMGHNLGFGIGQLIAGFLFAAAPSWLFWGNACAACAALVLVGVFIPETLPSREELELSMLSDSTEKALDGGLFRALLSRPRLLVFSFLITFYGFAYAQHRFALPMQAGELFGDDGARLFGFLMTMNAVLVIILTTPIVALMKRFAPIFNVAVAGLLFAFGFGILAFARSPWVFFMSTLIWTTGEVLNVTNERVYVSNHTPMSHRGRFNAVLPLVTGLGFSISPPVGGRIADLSGIPSVWIMVSSAAALAALGLFYLGVWERRRNFA</sequence>
<dbReference type="EMBL" id="MWQY01000002">
    <property type="protein sequence ID" value="ORC37755.1"/>
    <property type="molecule type" value="Genomic_DNA"/>
</dbReference>
<feature type="transmembrane region" description="Helical" evidence="8">
    <location>
        <begin position="203"/>
        <end position="221"/>
    </location>
</feature>
<feature type="region of interest" description="Disordered" evidence="7">
    <location>
        <begin position="82"/>
        <end position="109"/>
    </location>
</feature>
<evidence type="ECO:0000256" key="4">
    <source>
        <dbReference type="ARBA" id="ARBA00022692"/>
    </source>
</evidence>
<feature type="transmembrane region" description="Helical" evidence="8">
    <location>
        <begin position="532"/>
        <end position="552"/>
    </location>
</feature>
<dbReference type="Gene3D" id="1.20.1250.20">
    <property type="entry name" value="MFS general substrate transporter like domains"/>
    <property type="match status" value="1"/>
</dbReference>
<comment type="caution">
    <text evidence="10">The sequence shown here is derived from an EMBL/GenBank/DDBJ whole genome shotgun (WGS) entry which is preliminary data.</text>
</comment>
<accession>A0A1Y1S1U0</accession>
<evidence type="ECO:0000256" key="7">
    <source>
        <dbReference type="SAM" id="MobiDB-lite"/>
    </source>
</evidence>
<comment type="subcellular location">
    <subcellularLocation>
        <location evidence="1">Cell membrane</location>
        <topology evidence="1">Multi-pass membrane protein</topology>
    </subcellularLocation>
</comment>
<keyword evidence="4 8" id="KW-0812">Transmembrane</keyword>
<dbReference type="InterPro" id="IPR020846">
    <property type="entry name" value="MFS_dom"/>
</dbReference>
<evidence type="ECO:0000256" key="8">
    <source>
        <dbReference type="SAM" id="Phobius"/>
    </source>
</evidence>
<dbReference type="PANTHER" id="PTHR23517">
    <property type="entry name" value="RESISTANCE PROTEIN MDTM, PUTATIVE-RELATED-RELATED"/>
    <property type="match status" value="1"/>
</dbReference>
<dbReference type="InterPro" id="IPR011701">
    <property type="entry name" value="MFS"/>
</dbReference>
<dbReference type="GO" id="GO:0005886">
    <property type="term" value="C:plasma membrane"/>
    <property type="evidence" value="ECO:0007669"/>
    <property type="project" value="UniProtKB-SubCell"/>
</dbReference>
<dbReference type="GO" id="GO:0022857">
    <property type="term" value="F:transmembrane transporter activity"/>
    <property type="evidence" value="ECO:0007669"/>
    <property type="project" value="InterPro"/>
</dbReference>
<dbReference type="PANTHER" id="PTHR23517:SF2">
    <property type="entry name" value="MULTIDRUG RESISTANCE PROTEIN MDTH"/>
    <property type="match status" value="1"/>
</dbReference>
<feature type="transmembrane region" description="Helical" evidence="8">
    <location>
        <begin position="376"/>
        <end position="392"/>
    </location>
</feature>
<gene>
    <name evidence="10" type="ORF">B4O97_01775</name>
</gene>
<dbReference type="Proteomes" id="UP000192343">
    <property type="component" value="Unassembled WGS sequence"/>
</dbReference>
<evidence type="ECO:0000256" key="6">
    <source>
        <dbReference type="ARBA" id="ARBA00023136"/>
    </source>
</evidence>
<feature type="region of interest" description="Disordered" evidence="7">
    <location>
        <begin position="39"/>
        <end position="61"/>
    </location>
</feature>
<dbReference type="CDD" id="cd17329">
    <property type="entry name" value="MFS_MdtH_MDR_like"/>
    <property type="match status" value="1"/>
</dbReference>
<evidence type="ECO:0000313" key="11">
    <source>
        <dbReference type="Proteomes" id="UP000192343"/>
    </source>
</evidence>
<feature type="transmembrane region" description="Helical" evidence="8">
    <location>
        <begin position="241"/>
        <end position="269"/>
    </location>
</feature>
<keyword evidence="6 8" id="KW-0472">Membrane</keyword>
<feature type="transmembrane region" description="Helical" evidence="8">
    <location>
        <begin position="319"/>
        <end position="339"/>
    </location>
</feature>
<evidence type="ECO:0000256" key="3">
    <source>
        <dbReference type="ARBA" id="ARBA00022475"/>
    </source>
</evidence>